<sequence length="73" mass="8585">MKRIKEIKQKHQAKFIKNILKKSKEVEKIQAISEVKRNIYLIQAPSSGKGKTFKLKMILSYKRKSTCKVHLRS</sequence>
<dbReference type="Bgee" id="ENSMODG00000050080">
    <property type="expression patterns" value="Expressed in placenta"/>
</dbReference>
<proteinExistence type="predicted"/>
<name>A0A5F8GYN6_MONDO</name>
<evidence type="ECO:0000313" key="2">
    <source>
        <dbReference type="Proteomes" id="UP000002280"/>
    </source>
</evidence>
<accession>A0A5F8GYN6</accession>
<organism evidence="1 2">
    <name type="scientific">Monodelphis domestica</name>
    <name type="common">Gray short-tailed opossum</name>
    <dbReference type="NCBI Taxonomy" id="13616"/>
    <lineage>
        <taxon>Eukaryota</taxon>
        <taxon>Metazoa</taxon>
        <taxon>Chordata</taxon>
        <taxon>Craniata</taxon>
        <taxon>Vertebrata</taxon>
        <taxon>Euteleostomi</taxon>
        <taxon>Mammalia</taxon>
        <taxon>Metatheria</taxon>
        <taxon>Didelphimorphia</taxon>
        <taxon>Didelphidae</taxon>
        <taxon>Monodelphis</taxon>
    </lineage>
</organism>
<dbReference type="AlphaFoldDB" id="A0A5F8GYN6"/>
<dbReference type="Proteomes" id="UP000002280">
    <property type="component" value="Chromosome 2"/>
</dbReference>
<reference evidence="1" key="2">
    <citation type="submission" date="2025-08" db="UniProtKB">
        <authorList>
            <consortium name="Ensembl"/>
        </authorList>
    </citation>
    <scope>IDENTIFICATION</scope>
</reference>
<evidence type="ECO:0000313" key="1">
    <source>
        <dbReference type="Ensembl" id="ENSMODP00000052484.1"/>
    </source>
</evidence>
<dbReference type="Ensembl" id="ENSMODT00000063293.1">
    <property type="protein sequence ID" value="ENSMODP00000052484.1"/>
    <property type="gene ID" value="ENSMODG00000050080.1"/>
</dbReference>
<keyword evidence="2" id="KW-1185">Reference proteome</keyword>
<dbReference type="GeneTree" id="ENSGT00940000166737"/>
<dbReference type="InParanoid" id="A0A5F8GYN6"/>
<reference evidence="1 2" key="1">
    <citation type="journal article" date="2007" name="Nature">
        <title>Genome of the marsupial Monodelphis domestica reveals innovation in non-coding sequences.</title>
        <authorList>
            <person name="Mikkelsen T.S."/>
            <person name="Wakefield M.J."/>
            <person name="Aken B."/>
            <person name="Amemiya C.T."/>
            <person name="Chang J.L."/>
            <person name="Duke S."/>
            <person name="Garber M."/>
            <person name="Gentles A.J."/>
            <person name="Goodstadt L."/>
            <person name="Heger A."/>
            <person name="Jurka J."/>
            <person name="Kamal M."/>
            <person name="Mauceli E."/>
            <person name="Searle S.M."/>
            <person name="Sharpe T."/>
            <person name="Baker M.L."/>
            <person name="Batzer M.A."/>
            <person name="Benos P.V."/>
            <person name="Belov K."/>
            <person name="Clamp M."/>
            <person name="Cook A."/>
            <person name="Cuff J."/>
            <person name="Das R."/>
            <person name="Davidow L."/>
            <person name="Deakin J.E."/>
            <person name="Fazzari M.J."/>
            <person name="Glass J.L."/>
            <person name="Grabherr M."/>
            <person name="Greally J.M."/>
            <person name="Gu W."/>
            <person name="Hore T.A."/>
            <person name="Huttley G.A."/>
            <person name="Kleber M."/>
            <person name="Jirtle R.L."/>
            <person name="Koina E."/>
            <person name="Lee J.T."/>
            <person name="Mahony S."/>
            <person name="Marra M.A."/>
            <person name="Miller R.D."/>
            <person name="Nicholls R.D."/>
            <person name="Oda M."/>
            <person name="Papenfuss A.T."/>
            <person name="Parra Z.E."/>
            <person name="Pollock D.D."/>
            <person name="Ray D.A."/>
            <person name="Schein J.E."/>
            <person name="Speed T.P."/>
            <person name="Thompson K."/>
            <person name="VandeBerg J.L."/>
            <person name="Wade C.M."/>
            <person name="Walker J.A."/>
            <person name="Waters P.D."/>
            <person name="Webber C."/>
            <person name="Weidman J.R."/>
            <person name="Xie X."/>
            <person name="Zody M.C."/>
            <person name="Baldwin J."/>
            <person name="Abdouelleil A."/>
            <person name="Abdulkadir J."/>
            <person name="Abebe A."/>
            <person name="Abera B."/>
            <person name="Abreu J."/>
            <person name="Acer S.C."/>
            <person name="Aftuck L."/>
            <person name="Alexander A."/>
            <person name="An P."/>
            <person name="Anderson E."/>
            <person name="Anderson S."/>
            <person name="Arachi H."/>
            <person name="Azer M."/>
            <person name="Bachantsang P."/>
            <person name="Barry A."/>
            <person name="Bayul T."/>
            <person name="Berlin A."/>
            <person name="Bessette D."/>
            <person name="Bloom T."/>
            <person name="Bloom T."/>
            <person name="Boguslavskiy L."/>
            <person name="Bonnet C."/>
            <person name="Boukhgalter B."/>
            <person name="Bourzgui I."/>
            <person name="Brown A."/>
            <person name="Cahill P."/>
            <person name="Channer S."/>
            <person name="Cheshatsang Y."/>
            <person name="Chuda L."/>
            <person name="Citroen M."/>
            <person name="Collymore A."/>
            <person name="Cooke P."/>
            <person name="Costello M."/>
            <person name="D'Aco K."/>
            <person name="Daza R."/>
            <person name="De Haan G."/>
            <person name="DeGray S."/>
            <person name="DeMaso C."/>
            <person name="Dhargay N."/>
            <person name="Dooley K."/>
            <person name="Dooley E."/>
            <person name="Doricent M."/>
            <person name="Dorje P."/>
            <person name="Dorjee K."/>
            <person name="Dupes A."/>
            <person name="Elong R."/>
            <person name="Falk J."/>
            <person name="Farina A."/>
            <person name="Faro S."/>
            <person name="Ferguson D."/>
            <person name="Fisher S."/>
            <person name="Foley C.D."/>
            <person name="Franke A."/>
            <person name="Friedrich D."/>
            <person name="Gadbois L."/>
            <person name="Gearin G."/>
            <person name="Gearin C.R."/>
            <person name="Giannoukos G."/>
            <person name="Goode T."/>
            <person name="Graham J."/>
            <person name="Grandbois E."/>
            <person name="Grewal S."/>
            <person name="Gyaltsen K."/>
            <person name="Hafez N."/>
            <person name="Hagos B."/>
            <person name="Hall J."/>
            <person name="Henson C."/>
            <person name="Hollinger A."/>
            <person name="Honan T."/>
            <person name="Huard M.D."/>
            <person name="Hughes L."/>
            <person name="Hurhula B."/>
            <person name="Husby M.E."/>
            <person name="Kamat A."/>
            <person name="Kanga B."/>
            <person name="Kashin S."/>
            <person name="Khazanovich D."/>
            <person name="Kisner P."/>
            <person name="Lance K."/>
            <person name="Lara M."/>
            <person name="Lee W."/>
            <person name="Lennon N."/>
            <person name="Letendre F."/>
            <person name="LeVine R."/>
            <person name="Lipovsky A."/>
            <person name="Liu X."/>
            <person name="Liu J."/>
            <person name="Liu S."/>
            <person name="Lokyitsang T."/>
            <person name="Lokyitsang Y."/>
            <person name="Lubonja R."/>
            <person name="Lui A."/>
            <person name="MacDonald P."/>
            <person name="Magnisalis V."/>
            <person name="Maru K."/>
            <person name="Matthews C."/>
            <person name="McCusker W."/>
            <person name="McDonough S."/>
            <person name="Mehta T."/>
            <person name="Meldrim J."/>
            <person name="Meneus L."/>
            <person name="Mihai O."/>
            <person name="Mihalev A."/>
            <person name="Mihova T."/>
            <person name="Mittelman R."/>
            <person name="Mlenga V."/>
            <person name="Montmayeur A."/>
            <person name="Mulrain L."/>
            <person name="Navidi A."/>
            <person name="Naylor J."/>
            <person name="Negash T."/>
            <person name="Nguyen T."/>
            <person name="Nguyen N."/>
            <person name="Nicol R."/>
            <person name="Norbu C."/>
            <person name="Norbu N."/>
            <person name="Novod N."/>
            <person name="O'Neill B."/>
            <person name="Osman S."/>
            <person name="Markiewicz E."/>
            <person name="Oyono O.L."/>
            <person name="Patti C."/>
            <person name="Phunkhang P."/>
            <person name="Pierre F."/>
            <person name="Priest M."/>
            <person name="Raghuraman S."/>
            <person name="Rege F."/>
            <person name="Reyes R."/>
            <person name="Rise C."/>
            <person name="Rogov P."/>
            <person name="Ross K."/>
            <person name="Ryan E."/>
            <person name="Settipalli S."/>
            <person name="Shea T."/>
            <person name="Sherpa N."/>
            <person name="Shi L."/>
            <person name="Shih D."/>
            <person name="Sparrow T."/>
            <person name="Spaulding J."/>
            <person name="Stalker J."/>
            <person name="Stange-Thomann N."/>
            <person name="Stavropoulos S."/>
            <person name="Stone C."/>
            <person name="Strader C."/>
            <person name="Tesfaye S."/>
            <person name="Thomson T."/>
            <person name="Thoulutsang Y."/>
            <person name="Thoulutsang D."/>
            <person name="Topham K."/>
            <person name="Topping I."/>
            <person name="Tsamla T."/>
            <person name="Vassiliev H."/>
            <person name="Vo A."/>
            <person name="Wangchuk T."/>
            <person name="Wangdi T."/>
            <person name="Weiand M."/>
            <person name="Wilkinson J."/>
            <person name="Wilson A."/>
            <person name="Yadav S."/>
            <person name="Young G."/>
            <person name="Yu Q."/>
            <person name="Zembek L."/>
            <person name="Zhong D."/>
            <person name="Zimmer A."/>
            <person name="Zwirko Z."/>
            <person name="Jaffe D.B."/>
            <person name="Alvarez P."/>
            <person name="Brockman W."/>
            <person name="Butler J."/>
            <person name="Chin C."/>
            <person name="Gnerre S."/>
            <person name="MacCallum I."/>
            <person name="Graves J.A."/>
            <person name="Ponting C.P."/>
            <person name="Breen M."/>
            <person name="Samollow P.B."/>
            <person name="Lander E.S."/>
            <person name="Lindblad-Toh K."/>
        </authorList>
    </citation>
    <scope>NUCLEOTIDE SEQUENCE [LARGE SCALE GENOMIC DNA]</scope>
</reference>
<reference evidence="1" key="3">
    <citation type="submission" date="2025-09" db="UniProtKB">
        <authorList>
            <consortium name="Ensembl"/>
        </authorList>
    </citation>
    <scope>IDENTIFICATION</scope>
</reference>
<dbReference type="STRING" id="13616.ENSMODP00000052484"/>
<protein>
    <submittedName>
        <fullName evidence="1">Uncharacterized protein</fullName>
    </submittedName>
</protein>